<comment type="caution">
    <text evidence="2">The sequence shown here is derived from an EMBL/GenBank/DDBJ whole genome shotgun (WGS) entry which is preliminary data.</text>
</comment>
<name>A0A8H6RVX3_9PEZI</name>
<dbReference type="AlphaFoldDB" id="A0A8H6RVX3"/>
<dbReference type="Proteomes" id="UP000660729">
    <property type="component" value="Unassembled WGS sequence"/>
</dbReference>
<dbReference type="PANTHER" id="PTHR38795">
    <property type="entry name" value="DUF6604 DOMAIN-CONTAINING PROTEIN"/>
    <property type="match status" value="1"/>
</dbReference>
<dbReference type="InterPro" id="IPR046539">
    <property type="entry name" value="DUF6604"/>
</dbReference>
<keyword evidence="3" id="KW-1185">Reference proteome</keyword>
<organism evidence="2 3">
    <name type="scientific">Pseudocercospora fuligena</name>
    <dbReference type="NCBI Taxonomy" id="685502"/>
    <lineage>
        <taxon>Eukaryota</taxon>
        <taxon>Fungi</taxon>
        <taxon>Dikarya</taxon>
        <taxon>Ascomycota</taxon>
        <taxon>Pezizomycotina</taxon>
        <taxon>Dothideomycetes</taxon>
        <taxon>Dothideomycetidae</taxon>
        <taxon>Mycosphaerellales</taxon>
        <taxon>Mycosphaerellaceae</taxon>
        <taxon>Pseudocercospora</taxon>
    </lineage>
</organism>
<proteinExistence type="predicted"/>
<sequence>MSTPVGGRYDLYKEGSDRLVRWVIKTALACRRSIVKLSSSKVSVKDLLKCAELISTWDHPPIEVPLEMIELAADVIAGRSTAVDFYSGHQKKSEAEKASDAGHIHFIEALKQVRELLETARRRRKSKAKKHVLKAVGDGGNADCVTNHLSNLFDHLQVEEPSIEAWSKPSLKKAESASKLVSEPITLEVNEQEEKRFALWCLLQDMEELRAFIQQTWREHRNDDTVSLVAASAVAETGFEIMRRMEGEFVQKYPDLDTYQEALWFLVSAAGSNPDGLPSWDVREDEKKIPCVVLNAEHATQRLLFPIAGDILNELCNHWRTVDNDVDIRSMNGETEVIKLIWSLFPDIYKWAFEDKNRTQFSQGLLDMRNRDLCPSISFVCLMQCYSDIHEIMHDRLSIGHSMLLDITTSGRSAYEQYDKLHKDISGDATNTEDIAEWRSQVTKLADFAERCEKMTDSSKDSNILGDRDWLPADLHKSLPAYAGEWAARQRFYQHHNGMIIANNAGVILCIAFLYRATRHMKMLTCKWAEMEWFLKAHNKDGLYVDGSDQQTGLDSFLRRWHLAFGVTATLFSSAGLQSRAMRQLVSRNRYKARLPKIRTSSKLTQMTYDYHRTEGRTEGDQRSEYGFDVAEKIIEKLSAKSDARTPQRNMPVSSQRVRCTGIRLLETFKATRIADEEALSFDYISFWNSCARLLSRTKLAVAARLPDIAMTSQYAFGCEVFLEAMETTNPQQSGLADIAVILDDYIREDGTERLEDAKRWM</sequence>
<gene>
    <name evidence="2" type="ORF">HII31_00117</name>
</gene>
<feature type="domain" description="DUF6604" evidence="1">
    <location>
        <begin position="12"/>
        <end position="250"/>
    </location>
</feature>
<accession>A0A8H6RVX3</accession>
<dbReference type="OrthoDB" id="5238236at2759"/>
<evidence type="ECO:0000313" key="2">
    <source>
        <dbReference type="EMBL" id="KAF7198378.1"/>
    </source>
</evidence>
<evidence type="ECO:0000259" key="1">
    <source>
        <dbReference type="Pfam" id="PF20253"/>
    </source>
</evidence>
<dbReference type="Pfam" id="PF20253">
    <property type="entry name" value="DUF6604"/>
    <property type="match status" value="1"/>
</dbReference>
<protein>
    <recommendedName>
        <fullName evidence="1">DUF6604 domain-containing protein</fullName>
    </recommendedName>
</protein>
<dbReference type="PANTHER" id="PTHR38795:SF1">
    <property type="entry name" value="DUF6604 DOMAIN-CONTAINING PROTEIN"/>
    <property type="match status" value="1"/>
</dbReference>
<reference evidence="2" key="1">
    <citation type="submission" date="2020-04" db="EMBL/GenBank/DDBJ databases">
        <title>Draft genome resource of the tomato pathogen Pseudocercospora fuligena.</title>
        <authorList>
            <person name="Zaccaron A."/>
        </authorList>
    </citation>
    <scope>NUCLEOTIDE SEQUENCE</scope>
    <source>
        <strain evidence="2">PF001</strain>
    </source>
</reference>
<evidence type="ECO:0000313" key="3">
    <source>
        <dbReference type="Proteomes" id="UP000660729"/>
    </source>
</evidence>
<dbReference type="EMBL" id="JABCIY010000001">
    <property type="protein sequence ID" value="KAF7198378.1"/>
    <property type="molecule type" value="Genomic_DNA"/>
</dbReference>